<sequence length="238" mass="27487">MEIKIKLDDKPNLKRLYEKDPTRAKEIISTFVQLMDESCDESKGIAWSELPSQLSPELTFGELIRGVLRGALDVREINPETFDVLKIEAHALSMLSPRRNYIDGGVKYYAWREHFKLKSDEQVNAETIATIIRKLLRYAKYIDVQTLQNHLESNQIATYRGLGDEQIKRLPFYPALRYQRETFGDLRVGVFLDEIGFFDCGHNDGDHCIACSRFDIHRIGKYKACLSCNAGYIDERSE</sequence>
<accession>A0A6J5MKN9</accession>
<name>A0A6J5MKN9_9CAUD</name>
<gene>
    <name evidence="1" type="ORF">UFOVP453_20</name>
</gene>
<dbReference type="EMBL" id="LR796426">
    <property type="protein sequence ID" value="CAB4144109.1"/>
    <property type="molecule type" value="Genomic_DNA"/>
</dbReference>
<protein>
    <submittedName>
        <fullName evidence="1">Uncharacterized protein</fullName>
    </submittedName>
</protein>
<organism evidence="1">
    <name type="scientific">uncultured Caudovirales phage</name>
    <dbReference type="NCBI Taxonomy" id="2100421"/>
    <lineage>
        <taxon>Viruses</taxon>
        <taxon>Duplodnaviria</taxon>
        <taxon>Heunggongvirae</taxon>
        <taxon>Uroviricota</taxon>
        <taxon>Caudoviricetes</taxon>
        <taxon>Peduoviridae</taxon>
        <taxon>Maltschvirus</taxon>
        <taxon>Maltschvirus maltsch</taxon>
    </lineage>
</organism>
<proteinExistence type="predicted"/>
<reference evidence="1" key="1">
    <citation type="submission" date="2020-04" db="EMBL/GenBank/DDBJ databases">
        <authorList>
            <person name="Chiriac C."/>
            <person name="Salcher M."/>
            <person name="Ghai R."/>
            <person name="Kavagutti S V."/>
        </authorList>
    </citation>
    <scope>NUCLEOTIDE SEQUENCE</scope>
</reference>
<evidence type="ECO:0000313" key="1">
    <source>
        <dbReference type="EMBL" id="CAB4144109.1"/>
    </source>
</evidence>